<dbReference type="AlphaFoldDB" id="A0A3M0JIG0"/>
<dbReference type="InterPro" id="IPR018154">
    <property type="entry name" value="TLV/ENV_coat_polyprotein"/>
</dbReference>
<protein>
    <recommendedName>
        <fullName evidence="3">I/LWEQ domain-containing protein</fullName>
    </recommendedName>
</protein>
<accession>A0A3M0JIG0</accession>
<reference evidence="1 2" key="1">
    <citation type="submission" date="2018-07" db="EMBL/GenBank/DDBJ databases">
        <title>A high quality draft genome assembly of the barn swallow (H. rustica rustica).</title>
        <authorList>
            <person name="Formenti G."/>
            <person name="Chiara M."/>
            <person name="Poveda L."/>
            <person name="Francoijs K.-J."/>
            <person name="Bonisoli-Alquati A."/>
            <person name="Canova L."/>
            <person name="Gianfranceschi L."/>
            <person name="Horner D.S."/>
            <person name="Saino N."/>
        </authorList>
    </citation>
    <scope>NUCLEOTIDE SEQUENCE [LARGE SCALE GENOMIC DNA]</scope>
    <source>
        <strain evidence="1">Chelidonia</strain>
        <tissue evidence="1">Blood</tissue>
    </source>
</reference>
<comment type="caution">
    <text evidence="1">The sequence shown here is derived from an EMBL/GenBank/DDBJ whole genome shotgun (WGS) entry which is preliminary data.</text>
</comment>
<dbReference type="SUPFAM" id="SSF58069">
    <property type="entry name" value="Virus ectodomain"/>
    <property type="match status" value="1"/>
</dbReference>
<evidence type="ECO:0000313" key="2">
    <source>
        <dbReference type="Proteomes" id="UP000269221"/>
    </source>
</evidence>
<dbReference type="EMBL" id="QRBI01000143">
    <property type="protein sequence ID" value="RMC00693.1"/>
    <property type="molecule type" value="Genomic_DNA"/>
</dbReference>
<dbReference type="Gene3D" id="1.10.287.210">
    <property type="match status" value="1"/>
</dbReference>
<keyword evidence="2" id="KW-1185">Reference proteome</keyword>
<dbReference type="Proteomes" id="UP000269221">
    <property type="component" value="Unassembled WGS sequence"/>
</dbReference>
<dbReference type="Pfam" id="PF00429">
    <property type="entry name" value="TLV_coat"/>
    <property type="match status" value="1"/>
</dbReference>
<name>A0A3M0JIG0_HIRRU</name>
<gene>
    <name evidence="1" type="ORF">DUI87_22720</name>
</gene>
<evidence type="ECO:0000313" key="1">
    <source>
        <dbReference type="EMBL" id="RMC00693.1"/>
    </source>
</evidence>
<evidence type="ECO:0008006" key="3">
    <source>
        <dbReference type="Google" id="ProtNLM"/>
    </source>
</evidence>
<organism evidence="1 2">
    <name type="scientific">Hirundo rustica rustica</name>
    <dbReference type="NCBI Taxonomy" id="333673"/>
    <lineage>
        <taxon>Eukaryota</taxon>
        <taxon>Metazoa</taxon>
        <taxon>Chordata</taxon>
        <taxon>Craniata</taxon>
        <taxon>Vertebrata</taxon>
        <taxon>Euteleostomi</taxon>
        <taxon>Archelosauria</taxon>
        <taxon>Archosauria</taxon>
        <taxon>Dinosauria</taxon>
        <taxon>Saurischia</taxon>
        <taxon>Theropoda</taxon>
        <taxon>Coelurosauria</taxon>
        <taxon>Aves</taxon>
        <taxon>Neognathae</taxon>
        <taxon>Neoaves</taxon>
        <taxon>Telluraves</taxon>
        <taxon>Australaves</taxon>
        <taxon>Passeriformes</taxon>
        <taxon>Sylvioidea</taxon>
        <taxon>Hirundinidae</taxon>
        <taxon>Hirundo</taxon>
    </lineage>
</organism>
<sequence length="122" mass="13351">MITPQAQAEGLRAHEVMTTTCAAREAIRSASMVIAKPSSWSTIKQGATSAATVVSALVAQHQGLSQLQMTIDEDLLRTEKSISSPEESISSLSEVVLQNRVRVYISMPTIENVYQKQENFQN</sequence>
<proteinExistence type="predicted"/>